<organism evidence="1 2">
    <name type="scientific">Strongylus vulgaris</name>
    <name type="common">Blood worm</name>
    <dbReference type="NCBI Taxonomy" id="40348"/>
    <lineage>
        <taxon>Eukaryota</taxon>
        <taxon>Metazoa</taxon>
        <taxon>Ecdysozoa</taxon>
        <taxon>Nematoda</taxon>
        <taxon>Chromadorea</taxon>
        <taxon>Rhabditida</taxon>
        <taxon>Rhabditina</taxon>
        <taxon>Rhabditomorpha</taxon>
        <taxon>Strongyloidea</taxon>
        <taxon>Strongylidae</taxon>
        <taxon>Strongylus</taxon>
    </lineage>
</organism>
<sequence>MESKNSGMDSSRSKTFSRGGRWADVFVTRMDQLNSQLVATNGSGPRDRRRSSIPALWMKVGCKQCWGLHGE</sequence>
<proteinExistence type="predicted"/>
<dbReference type="EMBL" id="UYYB01008132">
    <property type="protein sequence ID" value="VDM68228.1"/>
    <property type="molecule type" value="Genomic_DNA"/>
</dbReference>
<gene>
    <name evidence="1" type="ORF">SVUK_LOCUS3226</name>
</gene>
<name>A0A3P7KJS3_STRVU</name>
<evidence type="ECO:0000313" key="1">
    <source>
        <dbReference type="EMBL" id="VDM68228.1"/>
    </source>
</evidence>
<dbReference type="Proteomes" id="UP000270094">
    <property type="component" value="Unassembled WGS sequence"/>
</dbReference>
<dbReference type="AlphaFoldDB" id="A0A3P7KJS3"/>
<evidence type="ECO:0000313" key="2">
    <source>
        <dbReference type="Proteomes" id="UP000270094"/>
    </source>
</evidence>
<dbReference type="OrthoDB" id="5815649at2759"/>
<keyword evidence="2" id="KW-1185">Reference proteome</keyword>
<protein>
    <submittedName>
        <fullName evidence="1">Uncharacterized protein</fullName>
    </submittedName>
</protein>
<reference evidence="1 2" key="1">
    <citation type="submission" date="2018-11" db="EMBL/GenBank/DDBJ databases">
        <authorList>
            <consortium name="Pathogen Informatics"/>
        </authorList>
    </citation>
    <scope>NUCLEOTIDE SEQUENCE [LARGE SCALE GENOMIC DNA]</scope>
</reference>
<accession>A0A3P7KJS3</accession>